<evidence type="ECO:0000256" key="8">
    <source>
        <dbReference type="ARBA" id="ARBA00024360"/>
    </source>
</evidence>
<dbReference type="AlphaFoldDB" id="D7MJE3"/>
<comment type="pathway">
    <text evidence="4">Lipid metabolism.</text>
</comment>
<proteinExistence type="inferred from homology"/>
<reference evidence="14" key="1">
    <citation type="journal article" date="2011" name="Nat. Genet.">
        <title>The Arabidopsis lyrata genome sequence and the basis of rapid genome size change.</title>
        <authorList>
            <person name="Hu T.T."/>
            <person name="Pattyn P."/>
            <person name="Bakker E.G."/>
            <person name="Cao J."/>
            <person name="Cheng J.-F."/>
            <person name="Clark R.M."/>
            <person name="Fahlgren N."/>
            <person name="Fawcett J.A."/>
            <person name="Grimwood J."/>
            <person name="Gundlach H."/>
            <person name="Haberer G."/>
            <person name="Hollister J.D."/>
            <person name="Ossowski S."/>
            <person name="Ottilar R.P."/>
            <person name="Salamov A.A."/>
            <person name="Schneeberger K."/>
            <person name="Spannagl M."/>
            <person name="Wang X."/>
            <person name="Yang L."/>
            <person name="Nasrallah M.E."/>
            <person name="Bergelson J."/>
            <person name="Carrington J.C."/>
            <person name="Gaut B.S."/>
            <person name="Schmutz J."/>
            <person name="Mayer K.F.X."/>
            <person name="Van de Peer Y."/>
            <person name="Grigoriev I.V."/>
            <person name="Nordborg M."/>
            <person name="Weigel D."/>
            <person name="Guo Y.-L."/>
        </authorList>
    </citation>
    <scope>NUCLEOTIDE SEQUENCE [LARGE SCALE GENOMIC DNA]</scope>
    <source>
        <strain evidence="14">cv. MN47</strain>
    </source>
</reference>
<evidence type="ECO:0000256" key="5">
    <source>
        <dbReference type="ARBA" id="ARBA00022679"/>
    </source>
</evidence>
<dbReference type="EMBL" id="GL348719">
    <property type="protein sequence ID" value="EFH46997.1"/>
    <property type="molecule type" value="Genomic_DNA"/>
</dbReference>
<dbReference type="STRING" id="81972.D7MJE3"/>
<evidence type="ECO:0000313" key="13">
    <source>
        <dbReference type="EMBL" id="EFH46997.1"/>
    </source>
</evidence>
<evidence type="ECO:0000256" key="2">
    <source>
        <dbReference type="ARBA" id="ARBA00004586"/>
    </source>
</evidence>
<dbReference type="GO" id="GO:0047196">
    <property type="term" value="F:long-chain-alcohol O-fatty-acyltransferase activity"/>
    <property type="evidence" value="ECO:0007669"/>
    <property type="project" value="UniProtKB-EC"/>
</dbReference>
<dbReference type="Proteomes" id="UP000008694">
    <property type="component" value="Unassembled WGS sequence"/>
</dbReference>
<sequence length="467" mass="52304">MSVEDENEEPLSPMARVFQSPGNNCCIITMIGCKTKINADVILRALKLNVSKHPRFSSKLSDDGACWIKTQVNVENHVFVPDIDQNKIGEDGEGYVEDYVSRLTMLPLDKSRPLWDMHILNIKTIDAEAVCVIRSHHSLGDGTSLMSLLIACTQKTSHRDIFPTSHVLKQRKREDKDKVPWFLRWVLAVFSLVRLICNTFVDSLLLLGTTLFLKDTKTPLKGDVGVENNQKRFCHRIVSLDDIKLIKEVMNMTINDVLLGVTQAALSRYLSSFPGKIRLTAGVFVNLRSDTGIQATTCMKPLAEMMATNSKCRWGNYFSFINFPIAIGLETDPLLYLSKAKSAMDRKKHSLQAPLAYSTTEFIFNTFSAKVGAILPKRHISNTTTFISNMIGPMEEINFLGHPIAYIAPSVYGHAHALTIHFLSYAEKMVISIGIDPTVIQNPYKVCDEMEDSLEAMKATLSERGLI</sequence>
<dbReference type="GO" id="GO:0005886">
    <property type="term" value="C:plasma membrane"/>
    <property type="evidence" value="ECO:0007669"/>
    <property type="project" value="UniProtKB-SubCell"/>
</dbReference>
<keyword evidence="6" id="KW-0256">Endoplasmic reticulum</keyword>
<dbReference type="HOGENOM" id="CLU_027831_0_0_1"/>
<dbReference type="UniPathway" id="UPA00282"/>
<evidence type="ECO:0000256" key="9">
    <source>
        <dbReference type="ARBA" id="ARBA00047604"/>
    </source>
</evidence>
<dbReference type="GO" id="GO:0004144">
    <property type="term" value="F:diacylglycerol O-acyltransferase activity"/>
    <property type="evidence" value="ECO:0007669"/>
    <property type="project" value="UniProtKB-EC"/>
</dbReference>
<evidence type="ECO:0000256" key="1">
    <source>
        <dbReference type="ARBA" id="ARBA00004162"/>
    </source>
</evidence>
<evidence type="ECO:0000259" key="11">
    <source>
        <dbReference type="Pfam" id="PF03007"/>
    </source>
</evidence>
<dbReference type="InterPro" id="IPR045034">
    <property type="entry name" value="O-acyltransferase_WSD1-like"/>
</dbReference>
<name>D7MJE3_ARALL</name>
<keyword evidence="5" id="KW-0808">Transferase</keyword>
<gene>
    <name evidence="13" type="ORF">ARALYDRAFT_916278</name>
</gene>
<accession>D7MJE3</accession>
<dbReference type="eggNOG" id="ENOG502QU8B">
    <property type="taxonomic scope" value="Eukaryota"/>
</dbReference>
<evidence type="ECO:0000256" key="7">
    <source>
        <dbReference type="ARBA" id="ARBA00023315"/>
    </source>
</evidence>
<organism evidence="14">
    <name type="scientific">Arabidopsis lyrata subsp. lyrata</name>
    <name type="common">Lyre-leaved rock-cress</name>
    <dbReference type="NCBI Taxonomy" id="81972"/>
    <lineage>
        <taxon>Eukaryota</taxon>
        <taxon>Viridiplantae</taxon>
        <taxon>Streptophyta</taxon>
        <taxon>Embryophyta</taxon>
        <taxon>Tracheophyta</taxon>
        <taxon>Spermatophyta</taxon>
        <taxon>Magnoliopsida</taxon>
        <taxon>eudicotyledons</taxon>
        <taxon>Gunneridae</taxon>
        <taxon>Pentapetalae</taxon>
        <taxon>rosids</taxon>
        <taxon>malvids</taxon>
        <taxon>Brassicales</taxon>
        <taxon>Brassicaceae</taxon>
        <taxon>Camelineae</taxon>
        <taxon>Arabidopsis</taxon>
    </lineage>
</organism>
<protein>
    <submittedName>
        <fullName evidence="13">Uncharacterized protein</fullName>
    </submittedName>
</protein>
<dbReference type="InterPro" id="IPR009721">
    <property type="entry name" value="O-acyltransferase_WSD1_C"/>
</dbReference>
<evidence type="ECO:0000256" key="10">
    <source>
        <dbReference type="ARBA" id="ARBA00048109"/>
    </source>
</evidence>
<keyword evidence="7" id="KW-0012">Acyltransferase</keyword>
<evidence type="ECO:0000256" key="4">
    <source>
        <dbReference type="ARBA" id="ARBA00005189"/>
    </source>
</evidence>
<dbReference type="PANTHER" id="PTHR31650:SF55">
    <property type="entry name" value="BNAA04G11680D PROTEIN"/>
    <property type="match status" value="1"/>
</dbReference>
<dbReference type="InterPro" id="IPR004255">
    <property type="entry name" value="O-acyltransferase_WSD1_N"/>
</dbReference>
<dbReference type="GO" id="GO:0005789">
    <property type="term" value="C:endoplasmic reticulum membrane"/>
    <property type="evidence" value="ECO:0007669"/>
    <property type="project" value="UniProtKB-SubCell"/>
</dbReference>
<dbReference type="SUPFAM" id="SSF52777">
    <property type="entry name" value="CoA-dependent acyltransferases"/>
    <property type="match status" value="1"/>
</dbReference>
<keyword evidence="14" id="KW-1185">Reference proteome</keyword>
<comment type="similarity">
    <text evidence="8">In the N-terminal section; belongs to the long-chain O-acyltransferase family.</text>
</comment>
<evidence type="ECO:0000259" key="12">
    <source>
        <dbReference type="Pfam" id="PF06974"/>
    </source>
</evidence>
<evidence type="ECO:0000313" key="14">
    <source>
        <dbReference type="Proteomes" id="UP000008694"/>
    </source>
</evidence>
<dbReference type="PANTHER" id="PTHR31650">
    <property type="entry name" value="O-ACYLTRANSFERASE (WSD1-LIKE) FAMILY PROTEIN"/>
    <property type="match status" value="1"/>
</dbReference>
<comment type="catalytic activity">
    <reaction evidence="10">
        <text>an acyl-CoA + a 1,2-diacyl-sn-glycerol = a triacyl-sn-glycerol + CoA</text>
        <dbReference type="Rhea" id="RHEA:10868"/>
        <dbReference type="ChEBI" id="CHEBI:17815"/>
        <dbReference type="ChEBI" id="CHEBI:57287"/>
        <dbReference type="ChEBI" id="CHEBI:58342"/>
        <dbReference type="ChEBI" id="CHEBI:64615"/>
        <dbReference type="EC" id="2.3.1.20"/>
    </reaction>
</comment>
<dbReference type="Pfam" id="PF06974">
    <property type="entry name" value="WS_DGAT_C"/>
    <property type="match status" value="1"/>
</dbReference>
<evidence type="ECO:0000256" key="6">
    <source>
        <dbReference type="ARBA" id="ARBA00022824"/>
    </source>
</evidence>
<comment type="pathway">
    <text evidence="3">Glycerolipid metabolism; triacylglycerol biosynthesis.</text>
</comment>
<dbReference type="Gramene" id="scaffold_704020.1">
    <property type="protein sequence ID" value="scaffold_704020.1"/>
    <property type="gene ID" value="scaffold_704020.1"/>
</dbReference>
<feature type="domain" description="O-acyltransferase WSD1 C-terminal" evidence="12">
    <location>
        <begin position="314"/>
        <end position="458"/>
    </location>
</feature>
<comment type="subcellular location">
    <subcellularLocation>
        <location evidence="1">Cell membrane</location>
        <topology evidence="1">Single-pass membrane protein</topology>
    </subcellularLocation>
    <subcellularLocation>
        <location evidence="2">Endoplasmic reticulum membrane</location>
    </subcellularLocation>
</comment>
<feature type="domain" description="O-acyltransferase WSD1-like N-terminal" evidence="11">
    <location>
        <begin position="96"/>
        <end position="257"/>
    </location>
</feature>
<dbReference type="GO" id="GO:0019432">
    <property type="term" value="P:triglyceride biosynthetic process"/>
    <property type="evidence" value="ECO:0007669"/>
    <property type="project" value="UniProtKB-UniPathway"/>
</dbReference>
<dbReference type="Pfam" id="PF03007">
    <property type="entry name" value="WS_DGAT_cat"/>
    <property type="match status" value="1"/>
</dbReference>
<comment type="catalytic activity">
    <reaction evidence="9">
        <text>a long chain fatty alcohol + a fatty acyl-CoA = a long-chain alcohol wax ester + CoA</text>
        <dbReference type="Rhea" id="RHEA:38443"/>
        <dbReference type="ChEBI" id="CHEBI:17135"/>
        <dbReference type="ChEBI" id="CHEBI:57287"/>
        <dbReference type="ChEBI" id="CHEBI:77636"/>
        <dbReference type="ChEBI" id="CHEBI:235323"/>
        <dbReference type="EC" id="2.3.1.75"/>
    </reaction>
</comment>
<evidence type="ECO:0000256" key="3">
    <source>
        <dbReference type="ARBA" id="ARBA00004771"/>
    </source>
</evidence>